<evidence type="ECO:0000313" key="3">
    <source>
        <dbReference type="EMBL" id="SET96157.1"/>
    </source>
</evidence>
<accession>A0A1I0IIW4</accession>
<organism evidence="3 4">
    <name type="scientific">Salinibacillus kushneri</name>
    <dbReference type="NCBI Taxonomy" id="237682"/>
    <lineage>
        <taxon>Bacteria</taxon>
        <taxon>Bacillati</taxon>
        <taxon>Bacillota</taxon>
        <taxon>Bacilli</taxon>
        <taxon>Bacillales</taxon>
        <taxon>Bacillaceae</taxon>
        <taxon>Salinibacillus</taxon>
    </lineage>
</organism>
<evidence type="ECO:0000313" key="4">
    <source>
        <dbReference type="Proteomes" id="UP000199095"/>
    </source>
</evidence>
<sequence>MQNNPIIEIPPTKTVKVLNTIVFLIIVGNLTYAGIVFQSLPEEIPIHFNISGETDNWGNKGTIFLLPLLFKVIFLLLYFLQRSPYMFNYPIKVTEVNAKHLYQLGRLALAVMNVEVALIMAFLTWGIIQTAQGNPVLSLWSTLILIILPLVTILIFIIRMLKYK</sequence>
<gene>
    <name evidence="3" type="ORF">SAMN05421676_11277</name>
</gene>
<evidence type="ECO:0000256" key="1">
    <source>
        <dbReference type="SAM" id="Phobius"/>
    </source>
</evidence>
<dbReference type="RefSeq" id="WP_177167343.1">
    <property type="nucleotide sequence ID" value="NZ_FOHJ01000012.1"/>
</dbReference>
<dbReference type="STRING" id="237682.SAMN05421676_11277"/>
<dbReference type="EMBL" id="FOHJ01000012">
    <property type="protein sequence ID" value="SET96157.1"/>
    <property type="molecule type" value="Genomic_DNA"/>
</dbReference>
<keyword evidence="4" id="KW-1185">Reference proteome</keyword>
<feature type="domain" description="DUF1648" evidence="2">
    <location>
        <begin position="24"/>
        <end position="69"/>
    </location>
</feature>
<dbReference type="InterPro" id="IPR012867">
    <property type="entry name" value="DUF1648"/>
</dbReference>
<protein>
    <recommendedName>
        <fullName evidence="2">DUF1648 domain-containing protein</fullName>
    </recommendedName>
</protein>
<dbReference type="AlphaFoldDB" id="A0A1I0IIW4"/>
<evidence type="ECO:0000259" key="2">
    <source>
        <dbReference type="Pfam" id="PF07853"/>
    </source>
</evidence>
<keyword evidence="1" id="KW-0472">Membrane</keyword>
<reference evidence="4" key="1">
    <citation type="submission" date="2016-10" db="EMBL/GenBank/DDBJ databases">
        <authorList>
            <person name="Varghese N."/>
            <person name="Submissions S."/>
        </authorList>
    </citation>
    <scope>NUCLEOTIDE SEQUENCE [LARGE SCALE GENOMIC DNA]</scope>
    <source>
        <strain evidence="4">CGMCC 1.3566</strain>
    </source>
</reference>
<name>A0A1I0IIW4_9BACI</name>
<proteinExistence type="predicted"/>
<dbReference type="Proteomes" id="UP000199095">
    <property type="component" value="Unassembled WGS sequence"/>
</dbReference>
<keyword evidence="1" id="KW-0812">Transmembrane</keyword>
<feature type="transmembrane region" description="Helical" evidence="1">
    <location>
        <begin position="107"/>
        <end position="128"/>
    </location>
</feature>
<feature type="transmembrane region" description="Helical" evidence="1">
    <location>
        <begin position="61"/>
        <end position="80"/>
    </location>
</feature>
<keyword evidence="1" id="KW-1133">Transmembrane helix</keyword>
<dbReference type="Pfam" id="PF07853">
    <property type="entry name" value="DUF1648"/>
    <property type="match status" value="1"/>
</dbReference>
<feature type="transmembrane region" description="Helical" evidence="1">
    <location>
        <begin position="140"/>
        <end position="161"/>
    </location>
</feature>
<feature type="transmembrane region" description="Helical" evidence="1">
    <location>
        <begin position="21"/>
        <end position="41"/>
    </location>
</feature>